<reference evidence="1" key="1">
    <citation type="journal article" date="2023" name="G3 (Bethesda)">
        <title>A reference genome for the long-term kleptoplast-retaining sea slug Elysia crispata morphotype clarki.</title>
        <authorList>
            <person name="Eastman K.E."/>
            <person name="Pendleton A.L."/>
            <person name="Shaikh M.A."/>
            <person name="Suttiyut T."/>
            <person name="Ogas R."/>
            <person name="Tomko P."/>
            <person name="Gavelis G."/>
            <person name="Widhalm J.R."/>
            <person name="Wisecaver J.H."/>
        </authorList>
    </citation>
    <scope>NUCLEOTIDE SEQUENCE</scope>
    <source>
        <strain evidence="1">ECLA1</strain>
    </source>
</reference>
<comment type="caution">
    <text evidence="1">The sequence shown here is derived from an EMBL/GenBank/DDBJ whole genome shotgun (WGS) entry which is preliminary data.</text>
</comment>
<organism evidence="1 2">
    <name type="scientific">Elysia crispata</name>
    <name type="common">lettuce slug</name>
    <dbReference type="NCBI Taxonomy" id="231223"/>
    <lineage>
        <taxon>Eukaryota</taxon>
        <taxon>Metazoa</taxon>
        <taxon>Spiralia</taxon>
        <taxon>Lophotrochozoa</taxon>
        <taxon>Mollusca</taxon>
        <taxon>Gastropoda</taxon>
        <taxon>Heterobranchia</taxon>
        <taxon>Euthyneura</taxon>
        <taxon>Panpulmonata</taxon>
        <taxon>Sacoglossa</taxon>
        <taxon>Placobranchoidea</taxon>
        <taxon>Plakobranchidae</taxon>
        <taxon>Elysia</taxon>
    </lineage>
</organism>
<evidence type="ECO:0000313" key="1">
    <source>
        <dbReference type="EMBL" id="KAK3778663.1"/>
    </source>
</evidence>
<protein>
    <submittedName>
        <fullName evidence="1">Uncharacterized protein</fullName>
    </submittedName>
</protein>
<sequence length="189" mass="21029">MAGVWSSGRVLTPTPRRTPTINFRDIYGVPSLQQMMRACTQPLDHRRSELTWVSSPAPWTCGECRKGQACHSAGQLSEPGGLVTFDPKLYWAWHPQSLLRYSAFSLPILTTQSARPRQRAHVKPAKWRRCQCHFISSTRMSRAVDVTASERISVTWALPPLPLPPPASLSPCSYLAPCPSTSPQSQESC</sequence>
<dbReference type="Proteomes" id="UP001283361">
    <property type="component" value="Unassembled WGS sequence"/>
</dbReference>
<dbReference type="EMBL" id="JAWDGP010002895">
    <property type="protein sequence ID" value="KAK3778663.1"/>
    <property type="molecule type" value="Genomic_DNA"/>
</dbReference>
<evidence type="ECO:0000313" key="2">
    <source>
        <dbReference type="Proteomes" id="UP001283361"/>
    </source>
</evidence>
<proteinExistence type="predicted"/>
<keyword evidence="2" id="KW-1185">Reference proteome</keyword>
<accession>A0AAE1DR61</accession>
<gene>
    <name evidence="1" type="ORF">RRG08_012937</name>
</gene>
<dbReference type="AlphaFoldDB" id="A0AAE1DR61"/>
<name>A0AAE1DR61_9GAST</name>